<protein>
    <submittedName>
        <fullName evidence="1">Uncharacterized protein</fullName>
    </submittedName>
</protein>
<sequence>MDRSDGTPVFSLGARSPAYYGDGSWFCLPFARDIVAG</sequence>
<feature type="non-terminal residue" evidence="1">
    <location>
        <position position="37"/>
    </location>
</feature>
<accession>A0A392TAX7</accession>
<comment type="caution">
    <text evidence="1">The sequence shown here is derived from an EMBL/GenBank/DDBJ whole genome shotgun (WGS) entry which is preliminary data.</text>
</comment>
<proteinExistence type="predicted"/>
<dbReference type="EMBL" id="LXQA010544032">
    <property type="protein sequence ID" value="MCI58313.1"/>
    <property type="molecule type" value="Genomic_DNA"/>
</dbReference>
<name>A0A392TAX7_9FABA</name>
<dbReference type="Proteomes" id="UP000265520">
    <property type="component" value="Unassembled WGS sequence"/>
</dbReference>
<reference evidence="1 2" key="1">
    <citation type="journal article" date="2018" name="Front. Plant Sci.">
        <title>Red Clover (Trifolium pratense) and Zigzag Clover (T. medium) - A Picture of Genomic Similarities and Differences.</title>
        <authorList>
            <person name="Dluhosova J."/>
            <person name="Istvanek J."/>
            <person name="Nedelnik J."/>
            <person name="Repkova J."/>
        </authorList>
    </citation>
    <scope>NUCLEOTIDE SEQUENCE [LARGE SCALE GENOMIC DNA]</scope>
    <source>
        <strain evidence="2">cv. 10/8</strain>
        <tissue evidence="1">Leaf</tissue>
    </source>
</reference>
<evidence type="ECO:0000313" key="1">
    <source>
        <dbReference type="EMBL" id="MCI58313.1"/>
    </source>
</evidence>
<evidence type="ECO:0000313" key="2">
    <source>
        <dbReference type="Proteomes" id="UP000265520"/>
    </source>
</evidence>
<keyword evidence="2" id="KW-1185">Reference proteome</keyword>
<organism evidence="1 2">
    <name type="scientific">Trifolium medium</name>
    <dbReference type="NCBI Taxonomy" id="97028"/>
    <lineage>
        <taxon>Eukaryota</taxon>
        <taxon>Viridiplantae</taxon>
        <taxon>Streptophyta</taxon>
        <taxon>Embryophyta</taxon>
        <taxon>Tracheophyta</taxon>
        <taxon>Spermatophyta</taxon>
        <taxon>Magnoliopsida</taxon>
        <taxon>eudicotyledons</taxon>
        <taxon>Gunneridae</taxon>
        <taxon>Pentapetalae</taxon>
        <taxon>rosids</taxon>
        <taxon>fabids</taxon>
        <taxon>Fabales</taxon>
        <taxon>Fabaceae</taxon>
        <taxon>Papilionoideae</taxon>
        <taxon>50 kb inversion clade</taxon>
        <taxon>NPAAA clade</taxon>
        <taxon>Hologalegina</taxon>
        <taxon>IRL clade</taxon>
        <taxon>Trifolieae</taxon>
        <taxon>Trifolium</taxon>
    </lineage>
</organism>
<dbReference type="AlphaFoldDB" id="A0A392TAX7"/>